<dbReference type="InterPro" id="IPR051057">
    <property type="entry name" value="PI-PLC_domain"/>
</dbReference>
<dbReference type="InterPro" id="IPR017946">
    <property type="entry name" value="PLC-like_Pdiesterase_TIM-brl"/>
</dbReference>
<dbReference type="OrthoDB" id="7984201at2759"/>
<dbReference type="GO" id="GO:0008081">
    <property type="term" value="F:phosphoric diester hydrolase activity"/>
    <property type="evidence" value="ECO:0007669"/>
    <property type="project" value="InterPro"/>
</dbReference>
<dbReference type="GO" id="GO:0006629">
    <property type="term" value="P:lipid metabolic process"/>
    <property type="evidence" value="ECO:0007669"/>
    <property type="project" value="InterPro"/>
</dbReference>
<dbReference type="SUPFAM" id="SSF51695">
    <property type="entry name" value="PLC-like phosphodiesterases"/>
    <property type="match status" value="1"/>
</dbReference>
<dbReference type="GO" id="GO:0032259">
    <property type="term" value="P:methylation"/>
    <property type="evidence" value="ECO:0007669"/>
    <property type="project" value="UniProtKB-KW"/>
</dbReference>
<dbReference type="PANTHER" id="PTHR13593:SF140">
    <property type="entry name" value="PLC-LIKE PHOSPHODIESTERASE"/>
    <property type="match status" value="1"/>
</dbReference>
<keyword evidence="1" id="KW-0732">Signal</keyword>
<evidence type="ECO:0000313" key="2">
    <source>
        <dbReference type="EMBL" id="KAF7293913.1"/>
    </source>
</evidence>
<protein>
    <submittedName>
        <fullName evidence="2">Protein-S-isoprenylcysteine O-methyltransferase</fullName>
    </submittedName>
</protein>
<accession>A0A8H6VXL2</accession>
<feature type="chain" id="PRO_5034079774" evidence="1">
    <location>
        <begin position="18"/>
        <end position="314"/>
    </location>
</feature>
<dbReference type="Gene3D" id="3.20.20.190">
    <property type="entry name" value="Phosphatidylinositol (PI) phosphodiesterase"/>
    <property type="match status" value="1"/>
</dbReference>
<dbReference type="EMBL" id="JACAZE010000020">
    <property type="protein sequence ID" value="KAF7293913.1"/>
    <property type="molecule type" value="Genomic_DNA"/>
</dbReference>
<name>A0A8H6VXL2_MYCCL</name>
<organism evidence="2 3">
    <name type="scientific">Mycena chlorophos</name>
    <name type="common">Agaric fungus</name>
    <name type="synonym">Agaricus chlorophos</name>
    <dbReference type="NCBI Taxonomy" id="658473"/>
    <lineage>
        <taxon>Eukaryota</taxon>
        <taxon>Fungi</taxon>
        <taxon>Dikarya</taxon>
        <taxon>Basidiomycota</taxon>
        <taxon>Agaricomycotina</taxon>
        <taxon>Agaricomycetes</taxon>
        <taxon>Agaricomycetidae</taxon>
        <taxon>Agaricales</taxon>
        <taxon>Marasmiineae</taxon>
        <taxon>Mycenaceae</taxon>
        <taxon>Mycena</taxon>
    </lineage>
</organism>
<dbReference type="AlphaFoldDB" id="A0A8H6VXL2"/>
<reference evidence="2" key="1">
    <citation type="submission" date="2020-05" db="EMBL/GenBank/DDBJ databases">
        <title>Mycena genomes resolve the evolution of fungal bioluminescence.</title>
        <authorList>
            <person name="Tsai I.J."/>
        </authorList>
    </citation>
    <scope>NUCLEOTIDE SEQUENCE</scope>
    <source>
        <strain evidence="2">110903Hualien_Pintung</strain>
    </source>
</reference>
<feature type="signal peptide" evidence="1">
    <location>
        <begin position="1"/>
        <end position="17"/>
    </location>
</feature>
<evidence type="ECO:0000313" key="3">
    <source>
        <dbReference type="Proteomes" id="UP000613580"/>
    </source>
</evidence>
<dbReference type="GO" id="GO:0008168">
    <property type="term" value="F:methyltransferase activity"/>
    <property type="evidence" value="ECO:0007669"/>
    <property type="project" value="UniProtKB-KW"/>
</dbReference>
<dbReference type="Proteomes" id="UP000613580">
    <property type="component" value="Unassembled WGS sequence"/>
</dbReference>
<sequence>MFSKALVAFGLAASASAAALSVPEVPRAKASATVCNGYAELCDRSYGNITFLGAHDSPFFSSDPFALARDQEVSFTTLLDQGVRMLQGQAHSENGAIHFCHTSCALFDGGTVLAYLQSVMTWLNNNPNEVITFLFTNPDGLSIPDVWAPVFEQSGIAAVSYVPPTPNTKQSDWPTLGELIDAGTRVITFIDAGADGSDGAPVDYLLPEFTQIWEPPFDSTNSSFPCSVNRIDTSVMSKADHMYLLNHFLDIDIFSILVSDPEQASTTNGVASITADAEGCVPLSGGNRLPNFVLTDFTNLGEGLQAVTKMNGLS</sequence>
<dbReference type="PANTHER" id="PTHR13593">
    <property type="match status" value="1"/>
</dbReference>
<keyword evidence="2" id="KW-0808">Transferase</keyword>
<gene>
    <name evidence="2" type="ORF">HMN09_01187600</name>
</gene>
<dbReference type="Pfam" id="PF26146">
    <property type="entry name" value="PI-PLC_X"/>
    <property type="match status" value="1"/>
</dbReference>
<proteinExistence type="predicted"/>
<evidence type="ECO:0000256" key="1">
    <source>
        <dbReference type="SAM" id="SignalP"/>
    </source>
</evidence>
<keyword evidence="2" id="KW-0489">Methyltransferase</keyword>
<comment type="caution">
    <text evidence="2">The sequence shown here is derived from an EMBL/GenBank/DDBJ whole genome shotgun (WGS) entry which is preliminary data.</text>
</comment>
<keyword evidence="3" id="KW-1185">Reference proteome</keyword>